<gene>
    <name evidence="1" type="ORF">SPARVUS_LOCUS14074554</name>
</gene>
<organism evidence="1 2">
    <name type="scientific">Staurois parvus</name>
    <dbReference type="NCBI Taxonomy" id="386267"/>
    <lineage>
        <taxon>Eukaryota</taxon>
        <taxon>Metazoa</taxon>
        <taxon>Chordata</taxon>
        <taxon>Craniata</taxon>
        <taxon>Vertebrata</taxon>
        <taxon>Euteleostomi</taxon>
        <taxon>Amphibia</taxon>
        <taxon>Batrachia</taxon>
        <taxon>Anura</taxon>
        <taxon>Neobatrachia</taxon>
        <taxon>Ranoidea</taxon>
        <taxon>Ranidae</taxon>
        <taxon>Staurois</taxon>
    </lineage>
</organism>
<name>A0ABN9GL46_9NEOB</name>
<sequence length="67" mass="7140">MISAQQGHPEVLPTSAQQCLPLVPISAQQCHPAVPPSVPPINAAHQCCSSVPLISDQQCRLSVQHHQ</sequence>
<protein>
    <submittedName>
        <fullName evidence="1">Uncharacterized protein</fullName>
    </submittedName>
</protein>
<proteinExistence type="predicted"/>
<dbReference type="Proteomes" id="UP001162483">
    <property type="component" value="Unassembled WGS sequence"/>
</dbReference>
<evidence type="ECO:0000313" key="2">
    <source>
        <dbReference type="Proteomes" id="UP001162483"/>
    </source>
</evidence>
<accession>A0ABN9GL46</accession>
<feature type="non-terminal residue" evidence="1">
    <location>
        <position position="67"/>
    </location>
</feature>
<keyword evidence="2" id="KW-1185">Reference proteome</keyword>
<comment type="caution">
    <text evidence="1">The sequence shown here is derived from an EMBL/GenBank/DDBJ whole genome shotgun (WGS) entry which is preliminary data.</text>
</comment>
<evidence type="ECO:0000313" key="1">
    <source>
        <dbReference type="EMBL" id="CAI9608266.1"/>
    </source>
</evidence>
<reference evidence="1" key="1">
    <citation type="submission" date="2023-05" db="EMBL/GenBank/DDBJ databases">
        <authorList>
            <person name="Stuckert A."/>
        </authorList>
    </citation>
    <scope>NUCLEOTIDE SEQUENCE</scope>
</reference>
<dbReference type="EMBL" id="CATNWA010018580">
    <property type="protein sequence ID" value="CAI9608266.1"/>
    <property type="molecule type" value="Genomic_DNA"/>
</dbReference>